<dbReference type="Pfam" id="PF01336">
    <property type="entry name" value="tRNA_anti-codon"/>
    <property type="match status" value="1"/>
</dbReference>
<feature type="domain" description="OB" evidence="3">
    <location>
        <begin position="33"/>
        <end position="108"/>
    </location>
</feature>
<dbReference type="InterPro" id="IPR012340">
    <property type="entry name" value="NA-bd_OB-fold"/>
</dbReference>
<evidence type="ECO:0000256" key="1">
    <source>
        <dbReference type="ARBA" id="ARBA00007391"/>
    </source>
</evidence>
<dbReference type="GO" id="GO:0008408">
    <property type="term" value="F:3'-5' exonuclease activity"/>
    <property type="evidence" value="ECO:0007669"/>
    <property type="project" value="InterPro"/>
</dbReference>
<dbReference type="GO" id="GO:0006260">
    <property type="term" value="P:DNA replication"/>
    <property type="evidence" value="ECO:0007669"/>
    <property type="project" value="InterPro"/>
</dbReference>
<dbReference type="PANTHER" id="PTHR32294">
    <property type="entry name" value="DNA POLYMERASE III SUBUNIT ALPHA"/>
    <property type="match status" value="1"/>
</dbReference>
<protein>
    <recommendedName>
        <fullName evidence="2">Error-prone DNA polymerase</fullName>
    </recommendedName>
</protein>
<dbReference type="InterPro" id="IPR004805">
    <property type="entry name" value="DnaE2/DnaE/PolC"/>
</dbReference>
<comment type="caution">
    <text evidence="4">The sequence shown here is derived from an EMBL/GenBank/DDBJ whole genome shotgun (WGS) entry which is preliminary data.</text>
</comment>
<dbReference type="GO" id="GO:0003676">
    <property type="term" value="F:nucleic acid binding"/>
    <property type="evidence" value="ECO:0007669"/>
    <property type="project" value="InterPro"/>
</dbReference>
<evidence type="ECO:0000313" key="5">
    <source>
        <dbReference type="Proteomes" id="UP001226762"/>
    </source>
</evidence>
<dbReference type="Proteomes" id="UP001226762">
    <property type="component" value="Unassembled WGS sequence"/>
</dbReference>
<comment type="similarity">
    <text evidence="1">Belongs to the DNA polymerase type-C family. DnaE2 subfamily.</text>
</comment>
<dbReference type="InterPro" id="IPR004365">
    <property type="entry name" value="NA-bd_OB_tRNA"/>
</dbReference>
<keyword evidence="5" id="KW-1185">Reference proteome</keyword>
<evidence type="ECO:0000313" key="4">
    <source>
        <dbReference type="EMBL" id="MDQ2091081.1"/>
    </source>
</evidence>
<dbReference type="CDD" id="cd04485">
    <property type="entry name" value="DnaE_OBF"/>
    <property type="match status" value="1"/>
</dbReference>
<dbReference type="AlphaFoldDB" id="A0AAE3WD66"/>
<sequence length="138" mass="15149">MPDPSPSTQHSPLRPPACLPASHLSTRLNGQRITVAGIVILRQRPGTAKGVIFLTLEDETGIVNVIVWRALYERFRRAVIAGRCLRVTGRLQCENGVMHLIAERIEDISPLLDRLLALEQSGPDGRHDGTLSQNVQTG</sequence>
<reference evidence="4" key="2">
    <citation type="submission" date="2023-02" db="EMBL/GenBank/DDBJ databases">
        <title>'Rhodoalgimonas zhirmunskyi' gen. nov., isolated from a red alga.</title>
        <authorList>
            <person name="Nedashkovskaya O.I."/>
            <person name="Otstavnykh N.Y."/>
            <person name="Bystritskaya E.P."/>
            <person name="Balabanova L.A."/>
            <person name="Isaeva M.P."/>
        </authorList>
    </citation>
    <scope>NUCLEOTIDE SEQUENCE</scope>
    <source>
        <strain evidence="4">KCTC 52189</strain>
    </source>
</reference>
<dbReference type="EMBL" id="JANHAX010000004">
    <property type="protein sequence ID" value="MDQ2091081.1"/>
    <property type="molecule type" value="Genomic_DNA"/>
</dbReference>
<proteinExistence type="inferred from homology"/>
<evidence type="ECO:0000256" key="2">
    <source>
        <dbReference type="ARBA" id="ARBA00017273"/>
    </source>
</evidence>
<accession>A0AAE3WD66</accession>
<dbReference type="SUPFAM" id="SSF50249">
    <property type="entry name" value="Nucleic acid-binding proteins"/>
    <property type="match status" value="1"/>
</dbReference>
<dbReference type="PANTHER" id="PTHR32294:SF4">
    <property type="entry name" value="ERROR-PRONE DNA POLYMERASE"/>
    <property type="match status" value="1"/>
</dbReference>
<dbReference type="Gene3D" id="2.40.50.140">
    <property type="entry name" value="Nucleic acid-binding proteins"/>
    <property type="match status" value="1"/>
</dbReference>
<reference evidence="4" key="1">
    <citation type="submission" date="2022-07" db="EMBL/GenBank/DDBJ databases">
        <authorList>
            <person name="Otstavnykh N."/>
            <person name="Isaeva M."/>
            <person name="Bystritskaya E."/>
        </authorList>
    </citation>
    <scope>NUCLEOTIDE SEQUENCE</scope>
    <source>
        <strain evidence="4">KCTC 52189</strain>
    </source>
</reference>
<evidence type="ECO:0000259" key="3">
    <source>
        <dbReference type="Pfam" id="PF01336"/>
    </source>
</evidence>
<name>A0AAE3WD66_9RHOB</name>
<dbReference type="RefSeq" id="WP_306736367.1">
    <property type="nucleotide sequence ID" value="NZ_JANHAX010000004.1"/>
</dbReference>
<gene>
    <name evidence="4" type="ORF">NO357_14345</name>
</gene>
<organism evidence="4 5">
    <name type="scientific">Marimonas arenosa</name>
    <dbReference type="NCBI Taxonomy" id="1795305"/>
    <lineage>
        <taxon>Bacteria</taxon>
        <taxon>Pseudomonadati</taxon>
        <taxon>Pseudomonadota</taxon>
        <taxon>Alphaproteobacteria</taxon>
        <taxon>Rhodobacterales</taxon>
        <taxon>Paracoccaceae</taxon>
        <taxon>Marimonas</taxon>
    </lineage>
</organism>